<comment type="similarity">
    <text evidence="2">Belongs to the resistance-nodulation-cell division (RND) (TC 2.A.6) family. MmpL subfamily.</text>
</comment>
<gene>
    <name evidence="9" type="ordered locus">BLASA_4521</name>
</gene>
<protein>
    <submittedName>
        <fullName evidence="9">RND superfamily drug exporter</fullName>
    </submittedName>
</protein>
<keyword evidence="6 7" id="KW-0472">Membrane</keyword>
<dbReference type="PANTHER" id="PTHR33406:SF6">
    <property type="entry name" value="MEMBRANE PROTEIN YDGH-RELATED"/>
    <property type="match status" value="1"/>
</dbReference>
<dbReference type="STRING" id="1146883.BLASA_4521"/>
<proteinExistence type="inferred from homology"/>
<evidence type="ECO:0000256" key="1">
    <source>
        <dbReference type="ARBA" id="ARBA00004651"/>
    </source>
</evidence>
<evidence type="ECO:0000256" key="7">
    <source>
        <dbReference type="SAM" id="Phobius"/>
    </source>
</evidence>
<feature type="transmembrane region" description="Helical" evidence="7">
    <location>
        <begin position="331"/>
        <end position="354"/>
    </location>
</feature>
<evidence type="ECO:0000256" key="4">
    <source>
        <dbReference type="ARBA" id="ARBA00022692"/>
    </source>
</evidence>
<dbReference type="SUPFAM" id="SSF82866">
    <property type="entry name" value="Multidrug efflux transporter AcrB transmembrane domain"/>
    <property type="match status" value="2"/>
</dbReference>
<evidence type="ECO:0000259" key="8">
    <source>
        <dbReference type="Pfam" id="PF03176"/>
    </source>
</evidence>
<evidence type="ECO:0000256" key="2">
    <source>
        <dbReference type="ARBA" id="ARBA00010157"/>
    </source>
</evidence>
<feature type="transmembrane region" description="Helical" evidence="7">
    <location>
        <begin position="223"/>
        <end position="251"/>
    </location>
</feature>
<feature type="transmembrane region" description="Helical" evidence="7">
    <location>
        <begin position="668"/>
        <end position="689"/>
    </location>
</feature>
<dbReference type="RefSeq" id="WP_014378192.1">
    <property type="nucleotide sequence ID" value="NC_016943.1"/>
</dbReference>
<name>H6RQF7_BLASD</name>
<dbReference type="PANTHER" id="PTHR33406">
    <property type="entry name" value="MEMBRANE PROTEIN MJ1562-RELATED"/>
    <property type="match status" value="1"/>
</dbReference>
<keyword evidence="5 7" id="KW-1133">Transmembrane helix</keyword>
<feature type="domain" description="Membrane transport protein MMPL" evidence="8">
    <location>
        <begin position="151"/>
        <end position="390"/>
    </location>
</feature>
<reference evidence="9 10" key="1">
    <citation type="journal article" date="2012" name="J. Bacteriol.">
        <title>Genome Sequence of Blastococcus saxobsidens DD2, a Stone-Inhabiting Bacterium.</title>
        <authorList>
            <person name="Chouaia B."/>
            <person name="Crotti E."/>
            <person name="Brusetti L."/>
            <person name="Daffonchio D."/>
            <person name="Essoussi I."/>
            <person name="Nouioui I."/>
            <person name="Sbissi I."/>
            <person name="Ghodhbane-Gtari F."/>
            <person name="Gtari M."/>
            <person name="Vacherie B."/>
            <person name="Barbe V."/>
            <person name="Medigue C."/>
            <person name="Gury J."/>
            <person name="Pujic P."/>
            <person name="Normand P."/>
        </authorList>
    </citation>
    <scope>NUCLEOTIDE SEQUENCE [LARGE SCALE GENOMIC DNA]</scope>
    <source>
        <strain evidence="9 10">DD2</strain>
    </source>
</reference>
<keyword evidence="10" id="KW-1185">Reference proteome</keyword>
<dbReference type="Proteomes" id="UP000007517">
    <property type="component" value="Chromosome"/>
</dbReference>
<comment type="subcellular location">
    <subcellularLocation>
        <location evidence="1">Cell membrane</location>
        <topology evidence="1">Multi-pass membrane protein</topology>
    </subcellularLocation>
</comment>
<reference evidence="10" key="2">
    <citation type="submission" date="2012-02" db="EMBL/GenBank/DDBJ databases">
        <title>Complete genome sequence of Blastococcus saxobsidens strain DD2.</title>
        <authorList>
            <person name="Genoscope."/>
        </authorList>
    </citation>
    <scope>NUCLEOTIDE SEQUENCE [LARGE SCALE GENOMIC DNA]</scope>
    <source>
        <strain evidence="10">DD2</strain>
    </source>
</reference>
<keyword evidence="3" id="KW-1003">Cell membrane</keyword>
<evidence type="ECO:0000256" key="3">
    <source>
        <dbReference type="ARBA" id="ARBA00022475"/>
    </source>
</evidence>
<evidence type="ECO:0000256" key="5">
    <source>
        <dbReference type="ARBA" id="ARBA00022989"/>
    </source>
</evidence>
<feature type="transmembrane region" description="Helical" evidence="7">
    <location>
        <begin position="296"/>
        <end position="319"/>
    </location>
</feature>
<dbReference type="AlphaFoldDB" id="H6RQF7"/>
<accession>H6RQF7</accession>
<dbReference type="Gene3D" id="1.20.1640.10">
    <property type="entry name" value="Multidrug efflux transporter AcrB transmembrane domain"/>
    <property type="match status" value="2"/>
</dbReference>
<feature type="transmembrane region" description="Helical" evidence="7">
    <location>
        <begin position="391"/>
        <end position="410"/>
    </location>
</feature>
<dbReference type="EMBL" id="FO117623">
    <property type="protein sequence ID" value="CCG05325.1"/>
    <property type="molecule type" value="Genomic_DNA"/>
</dbReference>
<feature type="transmembrane region" description="Helical" evidence="7">
    <location>
        <begin position="563"/>
        <end position="582"/>
    </location>
</feature>
<feature type="transmembrane region" description="Helical" evidence="7">
    <location>
        <begin position="197"/>
        <end position="216"/>
    </location>
</feature>
<dbReference type="eggNOG" id="COG2409">
    <property type="taxonomic scope" value="Bacteria"/>
</dbReference>
<feature type="domain" description="Membrane transport protein MMPL" evidence="8">
    <location>
        <begin position="471"/>
        <end position="732"/>
    </location>
</feature>
<feature type="transmembrane region" description="Helical" evidence="7">
    <location>
        <begin position="695"/>
        <end position="722"/>
    </location>
</feature>
<evidence type="ECO:0000313" key="9">
    <source>
        <dbReference type="EMBL" id="CCG05325.1"/>
    </source>
</evidence>
<organism evidence="9 10">
    <name type="scientific">Blastococcus saxobsidens (strain DD2)</name>
    <dbReference type="NCBI Taxonomy" id="1146883"/>
    <lineage>
        <taxon>Bacteria</taxon>
        <taxon>Bacillati</taxon>
        <taxon>Actinomycetota</taxon>
        <taxon>Actinomycetes</taxon>
        <taxon>Geodermatophilales</taxon>
        <taxon>Geodermatophilaceae</taxon>
        <taxon>Blastococcus</taxon>
    </lineage>
</organism>
<dbReference type="Pfam" id="PF03176">
    <property type="entry name" value="MMPL"/>
    <property type="match status" value="2"/>
</dbReference>
<dbReference type="HOGENOM" id="CLU_005108_4_1_11"/>
<evidence type="ECO:0000313" key="10">
    <source>
        <dbReference type="Proteomes" id="UP000007517"/>
    </source>
</evidence>
<dbReference type="KEGG" id="bsd:BLASA_4521"/>
<keyword evidence="4 7" id="KW-0812">Transmembrane</keyword>
<feature type="transmembrane region" description="Helical" evidence="7">
    <location>
        <begin position="21"/>
        <end position="47"/>
    </location>
</feature>
<evidence type="ECO:0000256" key="6">
    <source>
        <dbReference type="ARBA" id="ARBA00023136"/>
    </source>
</evidence>
<feature type="transmembrane region" description="Helical" evidence="7">
    <location>
        <begin position="622"/>
        <end position="647"/>
    </location>
</feature>
<dbReference type="GO" id="GO:0005886">
    <property type="term" value="C:plasma membrane"/>
    <property type="evidence" value="ECO:0007669"/>
    <property type="project" value="UniProtKB-SubCell"/>
</dbReference>
<dbReference type="InterPro" id="IPR050545">
    <property type="entry name" value="Mycobact_MmpL"/>
</dbReference>
<feature type="transmembrane region" description="Helical" evidence="7">
    <location>
        <begin position="257"/>
        <end position="275"/>
    </location>
</feature>
<feature type="transmembrane region" description="Helical" evidence="7">
    <location>
        <begin position="589"/>
        <end position="610"/>
    </location>
</feature>
<dbReference type="InterPro" id="IPR004869">
    <property type="entry name" value="MMPL_dom"/>
</dbReference>
<dbReference type="OrthoDB" id="2365435at2"/>
<sequence>MLRARSAARVPARALSAAGRGFRSAVVAGRWLVMAVWLAAAVAAVMLPTPSGGGGSNNFGGLLPPDSEAVRVQERSLEQFRVPVLSQTAVVVHDPGGLSALTRADIALWALQHTQATLRGEAPTADGRIVAAVPLPTATPETAVTYLYTTGGTSLADATALARQYAAHFENQPDVDAYVTGITPARVQQAEHLEARLHLFEVATLVLIAAVVGLTFRSVVAPLVVLAAAGIGYLVAVYVLALAAAALGFALPDQLQPLTAALLIGVVTDYCVLFFSGMRRQLDAGVPPHEAARRTVTTDGPIVAVAGITVAAGTAALLVADFELFRAFGPALSLTVVVGVVLSLTLVPALIAVLGPRLFFPSGVGGSGAIDRRAGRGARWIARATSSSRRGALVAVLLGLGILVPAALPVTDLRLDLSFSSGLPAGDPVRQGAEILDEAGVRGVVAPTEVLVEGPGVTEQRAALSAFQGLLSRQPGVAQVLGAEQNPLPEEYGIVFSADGDAARFVVILDSDPLGATGIADLRRLEDRIPQLLDEAGVAGATVGIAGQTAVASELALITQDELRRTMLAVLVVEFVILALYLRALLAPLLLIVTSALGVAAALGVTVLVFQGWLDDPGLTFYVPFTTAVLLLALGSDYNVFAVGSIWEEAGRRPLREAIAVAMPATARAISAAGIILATTFAMVAIIPLDSFRQVAFIMALGLLIDTFLIRPVLTPAVLTLLGRAAGWPSRRIRTAGVPMDAARQVALLDKRAAEAGRDPVAAAAGPSKVGT</sequence>